<proteinExistence type="predicted"/>
<evidence type="ECO:0000313" key="3">
    <source>
        <dbReference type="Proteomes" id="UP000004814"/>
    </source>
</evidence>
<evidence type="ECO:0000259" key="1">
    <source>
        <dbReference type="Pfam" id="PF01052"/>
    </source>
</evidence>
<dbReference type="Pfam" id="PF01052">
    <property type="entry name" value="FliMN_C"/>
    <property type="match status" value="1"/>
</dbReference>
<evidence type="ECO:0000313" key="2">
    <source>
        <dbReference type="EMBL" id="EDT39134.1"/>
    </source>
</evidence>
<comment type="caution">
    <text evidence="2">The sequence shown here is derived from an EMBL/GenBank/DDBJ whole genome shotgun (WGS) entry which is preliminary data.</text>
</comment>
<gene>
    <name evidence="2" type="ORF">BamMEX5DRAFT_5076</name>
</gene>
<dbReference type="Proteomes" id="UP000004814">
    <property type="component" value="Unassembled WGS sequence"/>
</dbReference>
<dbReference type="InterPro" id="IPR036429">
    <property type="entry name" value="SpoA-like_sf"/>
</dbReference>
<feature type="domain" description="Flagellar motor switch protein FliN-like C-terminal" evidence="1">
    <location>
        <begin position="193"/>
        <end position="266"/>
    </location>
</feature>
<dbReference type="EMBL" id="ABLK01000215">
    <property type="protein sequence ID" value="EDT39134.1"/>
    <property type="molecule type" value="Genomic_DNA"/>
</dbReference>
<reference evidence="2 3" key="1">
    <citation type="submission" date="2008-03" db="EMBL/GenBank/DDBJ databases">
        <title>Sequencing of the draft genome and assembly of Burkholderia ambifaria MEX-5.</title>
        <authorList>
            <consortium name="US DOE Joint Genome Institute (JGI-PGF)"/>
            <person name="Copeland A."/>
            <person name="Lucas S."/>
            <person name="Lapidus A."/>
            <person name="Glavina del Rio T."/>
            <person name="Dalin E."/>
            <person name="Tice H."/>
            <person name="Bruce D."/>
            <person name="Goodwin L."/>
            <person name="Pitluck S."/>
            <person name="Larimer F."/>
            <person name="Land M.L."/>
            <person name="Hauser L."/>
            <person name="Tiedje J."/>
            <person name="Richardson P."/>
        </authorList>
    </citation>
    <scope>NUCLEOTIDE SEQUENCE [LARGE SCALE GENOMIC DNA]</scope>
    <source>
        <strain evidence="2 3">MEX-5</strain>
    </source>
</reference>
<dbReference type="AlphaFoldDB" id="B1TBB0"/>
<protein>
    <submittedName>
        <fullName evidence="2">Surface presentation of antigens (SPOA) protein</fullName>
    </submittedName>
</protein>
<dbReference type="PATRIC" id="fig|396597.7.peg.2590"/>
<dbReference type="Gene3D" id="2.30.330.10">
    <property type="entry name" value="SpoA-like"/>
    <property type="match status" value="1"/>
</dbReference>
<sequence>MSDAPLRWRPLAERDLAEAGTLAESAAAPWLRTWCDDAPCVDGVERIAPLAPPPWSSAAHVWSCGPHLQWATEPRMLDRLARRALDLPDDFAATPADHCADVLRAFGKSMTDDMAAALSAICGAAAPDARRLPQSDAAKPLASRYGGVHVRLVLGPSNARLSVLFAAPFWWARHVRRDAAPTRANTLTPRTAALESIRTRVCARLGVVELPVAQLLDLMPGDVLVIAEQLDPVVSLVTGNTGQVPVGFGRLGRTDRQLSIQLQSLVEPKDHP</sequence>
<dbReference type="InterPro" id="IPR001543">
    <property type="entry name" value="FliN-like_C"/>
</dbReference>
<organism evidence="2 3">
    <name type="scientific">Burkholderia ambifaria MEX-5</name>
    <dbReference type="NCBI Taxonomy" id="396597"/>
    <lineage>
        <taxon>Bacteria</taxon>
        <taxon>Pseudomonadati</taxon>
        <taxon>Pseudomonadota</taxon>
        <taxon>Betaproteobacteria</taxon>
        <taxon>Burkholderiales</taxon>
        <taxon>Burkholderiaceae</taxon>
        <taxon>Burkholderia</taxon>
        <taxon>Burkholderia cepacia complex</taxon>
    </lineage>
</organism>
<name>B1TBB0_9BURK</name>
<dbReference type="SUPFAM" id="SSF101801">
    <property type="entry name" value="Surface presentation of antigens (SPOA)"/>
    <property type="match status" value="1"/>
</dbReference>
<accession>B1TBB0</accession>